<dbReference type="Proteomes" id="UP000470384">
    <property type="component" value="Unassembled WGS sequence"/>
</dbReference>
<evidence type="ECO:0000256" key="9">
    <source>
        <dbReference type="ARBA" id="ARBA00023136"/>
    </source>
</evidence>
<dbReference type="GeneID" id="300654242"/>
<evidence type="ECO:0000256" key="4">
    <source>
        <dbReference type="ARBA" id="ARBA00022496"/>
    </source>
</evidence>
<feature type="signal peptide" evidence="13">
    <location>
        <begin position="1"/>
        <end position="28"/>
    </location>
</feature>
<evidence type="ECO:0000256" key="6">
    <source>
        <dbReference type="ARBA" id="ARBA00023004"/>
    </source>
</evidence>
<dbReference type="RefSeq" id="WP_160588912.1">
    <property type="nucleotide sequence ID" value="NZ_BMHN01000001.1"/>
</dbReference>
<evidence type="ECO:0000256" key="8">
    <source>
        <dbReference type="ARBA" id="ARBA00023077"/>
    </source>
</evidence>
<dbReference type="GO" id="GO:0009279">
    <property type="term" value="C:cell outer membrane"/>
    <property type="evidence" value="ECO:0007669"/>
    <property type="project" value="UniProtKB-SubCell"/>
</dbReference>
<keyword evidence="2 11" id="KW-0813">Transport</keyword>
<dbReference type="InterPro" id="IPR039426">
    <property type="entry name" value="TonB-dep_rcpt-like"/>
</dbReference>
<sequence length="691" mass="74345">MKPSRQLLAVLCTGTALVSPAFTSAALAEDDAVELAPVIVTGDEITGTRTVPGNAEAERQIRRTPGSVAVVPSEDFEDTYALSFEDTLRLTPGVYAQKRFAEEVRIAIRGSGLSRGFHLRGLTLLQDGIPFNLADGSGDFQEADALAFQRLEVFKGANALQYGSTTLGGAVNMVSKTGQSHPGNQVRFEAGSDSTFRANLQAGRVFENSDMFVSLTGTLSEGFREHEDQENAKFNGNVGLALSDTAETRFYLSANIIDQELAGSVSRATALNDPEAANPSSVTSDWARDIRSVRLSNKTSFELSGGETVDVGAFVNVKELFHPITPFVGLIDQESTDYGVFAQAGGDYDIAGHRNTFRVGVTSQFGKVKAKLFQNVGGSRGALTANADQKSRNVAVYGENAFYVTPELSLIAGGQFTWSERELKDLLTPAENDTRSYTGFSPKVGAIYEPEPGTQVFANVSKSFETPTFSELTQGGTTGFTPIDEQEAWTVEVGSRGSAGRVAWDIALYRAWLDGEVLQFTTGPGVPAATFNAQDTVHQGVELGLDVDVASDVFSDGDGLTWRNAYTFSDFFFDGDRQFGDNDIAGQPKHFFQTELRYDAADGWFTALDWEAASKADVDFANTLDAPGYGIIGLTAGMDVTDTVSVYVNGRNLLDQEYISTFSTIVNTAGNTSVFYPGQGRQVFAGLRVSF</sequence>
<keyword evidence="17" id="KW-1185">Reference proteome</keyword>
<evidence type="ECO:0000256" key="2">
    <source>
        <dbReference type="ARBA" id="ARBA00022448"/>
    </source>
</evidence>
<dbReference type="InterPro" id="IPR012910">
    <property type="entry name" value="Plug_dom"/>
</dbReference>
<dbReference type="InterPro" id="IPR037066">
    <property type="entry name" value="Plug_dom_sf"/>
</dbReference>
<proteinExistence type="inferred from homology"/>
<feature type="domain" description="TonB-dependent receptor-like beta-barrel" evidence="14">
    <location>
        <begin position="308"/>
        <end position="653"/>
    </location>
</feature>
<organism evidence="16 17">
    <name type="scientific">Pyruvatibacter mobilis</name>
    <dbReference type="NCBI Taxonomy" id="1712261"/>
    <lineage>
        <taxon>Bacteria</taxon>
        <taxon>Pseudomonadati</taxon>
        <taxon>Pseudomonadota</taxon>
        <taxon>Alphaproteobacteria</taxon>
        <taxon>Hyphomicrobiales</taxon>
        <taxon>Parvibaculaceae</taxon>
        <taxon>Pyruvatibacter</taxon>
    </lineage>
</organism>
<keyword evidence="16" id="KW-0675">Receptor</keyword>
<evidence type="ECO:0000256" key="7">
    <source>
        <dbReference type="ARBA" id="ARBA00023065"/>
    </source>
</evidence>
<protein>
    <submittedName>
        <fullName evidence="16">TonB-dependent receptor</fullName>
    </submittedName>
</protein>
<dbReference type="CDD" id="cd01347">
    <property type="entry name" value="ligand_gated_channel"/>
    <property type="match status" value="1"/>
</dbReference>
<accession>A0A845QE15</accession>
<dbReference type="PANTHER" id="PTHR32552:SF81">
    <property type="entry name" value="TONB-DEPENDENT OUTER MEMBRANE RECEPTOR"/>
    <property type="match status" value="1"/>
</dbReference>
<keyword evidence="3 11" id="KW-1134">Transmembrane beta strand</keyword>
<evidence type="ECO:0000259" key="14">
    <source>
        <dbReference type="Pfam" id="PF00593"/>
    </source>
</evidence>
<comment type="similarity">
    <text evidence="11 12">Belongs to the TonB-dependent receptor family.</text>
</comment>
<evidence type="ECO:0000259" key="15">
    <source>
        <dbReference type="Pfam" id="PF07715"/>
    </source>
</evidence>
<evidence type="ECO:0000256" key="5">
    <source>
        <dbReference type="ARBA" id="ARBA00022692"/>
    </source>
</evidence>
<dbReference type="PANTHER" id="PTHR32552">
    <property type="entry name" value="FERRICHROME IRON RECEPTOR-RELATED"/>
    <property type="match status" value="1"/>
</dbReference>
<dbReference type="Gene3D" id="2.170.130.10">
    <property type="entry name" value="TonB-dependent receptor, plug domain"/>
    <property type="match status" value="1"/>
</dbReference>
<keyword evidence="4" id="KW-0410">Iron transport</keyword>
<keyword evidence="9 11" id="KW-0472">Membrane</keyword>
<gene>
    <name evidence="16" type="ORF">GTQ45_14340</name>
</gene>
<keyword evidence="5 11" id="KW-0812">Transmembrane</keyword>
<dbReference type="OrthoDB" id="9760620at2"/>
<comment type="caution">
    <text evidence="16">The sequence shown here is derived from an EMBL/GenBank/DDBJ whole genome shotgun (WGS) entry which is preliminary data.</text>
</comment>
<evidence type="ECO:0000256" key="13">
    <source>
        <dbReference type="SAM" id="SignalP"/>
    </source>
</evidence>
<dbReference type="Pfam" id="PF00593">
    <property type="entry name" value="TonB_dep_Rec_b-barrel"/>
    <property type="match status" value="1"/>
</dbReference>
<comment type="subcellular location">
    <subcellularLocation>
        <location evidence="1 11">Cell outer membrane</location>
        <topology evidence="1 11">Multi-pass membrane protein</topology>
    </subcellularLocation>
</comment>
<evidence type="ECO:0000256" key="1">
    <source>
        <dbReference type="ARBA" id="ARBA00004571"/>
    </source>
</evidence>
<dbReference type="InterPro" id="IPR000531">
    <property type="entry name" value="Beta-barrel_TonB"/>
</dbReference>
<reference evidence="16 17" key="1">
    <citation type="journal article" date="2016" name="Int. J. Syst. Evol. Microbiol.">
        <title>Pyruvatibacter mobilis gen. nov., sp. nov., a marine bacterium from the culture broth of Picochlorum sp. 122.</title>
        <authorList>
            <person name="Wang G."/>
            <person name="Tang M."/>
            <person name="Wu H."/>
            <person name="Dai S."/>
            <person name="Li T."/>
            <person name="Chen C."/>
            <person name="He H."/>
            <person name="Fan J."/>
            <person name="Xiang W."/>
            <person name="Li X."/>
        </authorList>
    </citation>
    <scope>NUCLEOTIDE SEQUENCE [LARGE SCALE GENOMIC DNA]</scope>
    <source>
        <strain evidence="16 17">GYP-11</strain>
    </source>
</reference>
<evidence type="ECO:0000256" key="10">
    <source>
        <dbReference type="ARBA" id="ARBA00023237"/>
    </source>
</evidence>
<keyword evidence="13" id="KW-0732">Signal</keyword>
<keyword evidence="10 11" id="KW-0998">Cell outer membrane</keyword>
<evidence type="ECO:0000313" key="16">
    <source>
        <dbReference type="EMBL" id="NBG96915.1"/>
    </source>
</evidence>
<dbReference type="PROSITE" id="PS52016">
    <property type="entry name" value="TONB_DEPENDENT_REC_3"/>
    <property type="match status" value="1"/>
</dbReference>
<dbReference type="SUPFAM" id="SSF56935">
    <property type="entry name" value="Porins"/>
    <property type="match status" value="1"/>
</dbReference>
<dbReference type="GO" id="GO:0006826">
    <property type="term" value="P:iron ion transport"/>
    <property type="evidence" value="ECO:0007669"/>
    <property type="project" value="UniProtKB-KW"/>
</dbReference>
<dbReference type="AlphaFoldDB" id="A0A845QE15"/>
<dbReference type="InterPro" id="IPR036942">
    <property type="entry name" value="Beta-barrel_TonB_sf"/>
</dbReference>
<feature type="chain" id="PRO_5032353508" evidence="13">
    <location>
        <begin position="29"/>
        <end position="691"/>
    </location>
</feature>
<dbReference type="Pfam" id="PF07715">
    <property type="entry name" value="Plug"/>
    <property type="match status" value="1"/>
</dbReference>
<dbReference type="EMBL" id="WXYQ01000012">
    <property type="protein sequence ID" value="NBG96915.1"/>
    <property type="molecule type" value="Genomic_DNA"/>
</dbReference>
<dbReference type="Gene3D" id="2.40.170.20">
    <property type="entry name" value="TonB-dependent receptor, beta-barrel domain"/>
    <property type="match status" value="1"/>
</dbReference>
<name>A0A845QE15_9HYPH</name>
<feature type="domain" description="TonB-dependent receptor plug" evidence="15">
    <location>
        <begin position="61"/>
        <end position="170"/>
    </location>
</feature>
<evidence type="ECO:0000256" key="11">
    <source>
        <dbReference type="PROSITE-ProRule" id="PRU01360"/>
    </source>
</evidence>
<evidence type="ECO:0000313" key="17">
    <source>
        <dbReference type="Proteomes" id="UP000470384"/>
    </source>
</evidence>
<keyword evidence="7" id="KW-0406">Ion transport</keyword>
<evidence type="ECO:0000256" key="3">
    <source>
        <dbReference type="ARBA" id="ARBA00022452"/>
    </source>
</evidence>
<keyword evidence="8 12" id="KW-0798">TonB box</keyword>
<keyword evidence="6" id="KW-0408">Iron</keyword>
<evidence type="ECO:0000256" key="12">
    <source>
        <dbReference type="RuleBase" id="RU003357"/>
    </source>
</evidence>